<dbReference type="EMBL" id="CAFAAV010000068">
    <property type="protein sequence ID" value="CAB4816198.1"/>
    <property type="molecule type" value="Genomic_DNA"/>
</dbReference>
<dbReference type="EMBL" id="CAFBIY010000046">
    <property type="protein sequence ID" value="CAB4850077.1"/>
    <property type="molecule type" value="Genomic_DNA"/>
</dbReference>
<name>A0A6J6ZAL5_9ZZZZ</name>
<dbReference type="PROSITE" id="PS51257">
    <property type="entry name" value="PROKAR_LIPOPROTEIN"/>
    <property type="match status" value="1"/>
</dbReference>
<organism evidence="3">
    <name type="scientific">freshwater metagenome</name>
    <dbReference type="NCBI Taxonomy" id="449393"/>
    <lineage>
        <taxon>unclassified sequences</taxon>
        <taxon>metagenomes</taxon>
        <taxon>ecological metagenomes</taxon>
    </lineage>
</organism>
<dbReference type="EMBL" id="CAESGF010000022">
    <property type="protein sequence ID" value="CAB4365018.1"/>
    <property type="molecule type" value="Genomic_DNA"/>
</dbReference>
<evidence type="ECO:0000313" key="4">
    <source>
        <dbReference type="EMBL" id="CAB4850077.1"/>
    </source>
</evidence>
<dbReference type="EMBL" id="CAFBOL010000016">
    <property type="protein sequence ID" value="CAB4982518.1"/>
    <property type="molecule type" value="Genomic_DNA"/>
</dbReference>
<dbReference type="EMBL" id="CAEZYF010000021">
    <property type="protein sequence ID" value="CAB4737927.1"/>
    <property type="molecule type" value="Genomic_DNA"/>
</dbReference>
<gene>
    <name evidence="2" type="ORF">UFOPK2656_02680</name>
    <name evidence="3" type="ORF">UFOPK3099_01088</name>
    <name evidence="4" type="ORF">UFOPK3267_01071</name>
    <name evidence="5" type="ORF">UFOPK3651_02674</name>
    <name evidence="6" type="ORF">UFOPK3931_00896</name>
    <name evidence="1" type="ORF">UFOPK4189_02777</name>
</gene>
<evidence type="ECO:0000313" key="1">
    <source>
        <dbReference type="EMBL" id="CAB4365018.1"/>
    </source>
</evidence>
<protein>
    <submittedName>
        <fullName evidence="3">Unannotated protein</fullName>
    </submittedName>
</protein>
<evidence type="ECO:0000313" key="6">
    <source>
        <dbReference type="EMBL" id="CAB4982518.1"/>
    </source>
</evidence>
<dbReference type="AlphaFoldDB" id="A0A6J6ZAL5"/>
<reference evidence="3" key="1">
    <citation type="submission" date="2020-05" db="EMBL/GenBank/DDBJ databases">
        <authorList>
            <person name="Chiriac C."/>
            <person name="Salcher M."/>
            <person name="Ghai R."/>
            <person name="Kavagutti S V."/>
        </authorList>
    </citation>
    <scope>NUCLEOTIDE SEQUENCE</scope>
</reference>
<proteinExistence type="predicted"/>
<evidence type="ECO:0000313" key="5">
    <source>
        <dbReference type="EMBL" id="CAB4948312.1"/>
    </source>
</evidence>
<evidence type="ECO:0000313" key="3">
    <source>
        <dbReference type="EMBL" id="CAB4816198.1"/>
    </source>
</evidence>
<dbReference type="EMBL" id="CAFBMT010000019">
    <property type="protein sequence ID" value="CAB4948312.1"/>
    <property type="molecule type" value="Genomic_DNA"/>
</dbReference>
<evidence type="ECO:0000313" key="2">
    <source>
        <dbReference type="EMBL" id="CAB4737927.1"/>
    </source>
</evidence>
<accession>A0A6J6ZAL5</accession>
<sequence>MVTLKIVVALGAGALAVALSGCSDTGDTHGSGGVLTSEYSNGYLGSPIDAVLQADEGYLAQEQAIYDFRKSCMTDAGFKFNASRPSLNNLNEDRSPRVTPLSLDNARSDGFRSLITPSADDSQTQTTESAEYFATLQRCTVASPAYHATQSDEYVALQKKFYEQLYDFEARYSAGADLAAINKDWRSCVSNAGYEGDTPAAVLERYNVIDPALPVTETERAAAVTYASCLDSVGYIMREATLRMALEAEFVTENEQLISEMLAARYDK</sequence>